<dbReference type="SUPFAM" id="SSF54211">
    <property type="entry name" value="Ribosomal protein S5 domain 2-like"/>
    <property type="match status" value="1"/>
</dbReference>
<dbReference type="Pfam" id="PF13541">
    <property type="entry name" value="ChlI"/>
    <property type="match status" value="1"/>
</dbReference>
<name>A0A378XY82_PAEPO</name>
<dbReference type="Gene3D" id="3.30.230.10">
    <property type="match status" value="1"/>
</dbReference>
<sequence>MYGKLHGACLYGIDGVLIEVETDLSNGLPQTAIIGLPDSAIREAVERVRAAIKNCGFKYPSQRVTINLAPADLRKEGSSFDLAIALGLLTTSEQVFYRWGNERCLLASWRWMAACVL</sequence>
<dbReference type="InterPro" id="IPR014721">
    <property type="entry name" value="Ribsml_uS5_D2-typ_fold_subgr"/>
</dbReference>
<evidence type="ECO:0000313" key="1">
    <source>
        <dbReference type="EMBL" id="SUA69210.1"/>
    </source>
</evidence>
<gene>
    <name evidence="1" type="primary">comM_1</name>
    <name evidence="1" type="ORF">NCTC10343_02108</name>
</gene>
<dbReference type="AlphaFoldDB" id="A0A378XY82"/>
<evidence type="ECO:0000313" key="2">
    <source>
        <dbReference type="Proteomes" id="UP000254400"/>
    </source>
</evidence>
<organism evidence="1 2">
    <name type="scientific">Paenibacillus polymyxa</name>
    <name type="common">Bacillus polymyxa</name>
    <dbReference type="NCBI Taxonomy" id="1406"/>
    <lineage>
        <taxon>Bacteria</taxon>
        <taxon>Bacillati</taxon>
        <taxon>Bacillota</taxon>
        <taxon>Bacilli</taxon>
        <taxon>Bacillales</taxon>
        <taxon>Paenibacillaceae</taxon>
        <taxon>Paenibacillus</taxon>
    </lineage>
</organism>
<dbReference type="Proteomes" id="UP000254400">
    <property type="component" value="Unassembled WGS sequence"/>
</dbReference>
<reference evidence="1 2" key="1">
    <citation type="submission" date="2018-06" db="EMBL/GenBank/DDBJ databases">
        <authorList>
            <consortium name="Pathogen Informatics"/>
            <person name="Doyle S."/>
        </authorList>
    </citation>
    <scope>NUCLEOTIDE SEQUENCE [LARGE SCALE GENOMIC DNA]</scope>
    <source>
        <strain evidence="1 2">NCTC10343</strain>
    </source>
</reference>
<protein>
    <submittedName>
        <fullName evidence="1">Competence protein comM</fullName>
    </submittedName>
</protein>
<proteinExistence type="predicted"/>
<accession>A0A378XY82</accession>
<dbReference type="EMBL" id="UGSC01000001">
    <property type="protein sequence ID" value="SUA69210.1"/>
    <property type="molecule type" value="Genomic_DNA"/>
</dbReference>
<dbReference type="InterPro" id="IPR020568">
    <property type="entry name" value="Ribosomal_Su5_D2-typ_SF"/>
</dbReference>